<keyword evidence="2" id="KW-0067">ATP-binding</keyword>
<gene>
    <name evidence="6" type="ORF">BSZ19_32325</name>
</gene>
<dbReference type="Proteomes" id="UP000193335">
    <property type="component" value="Unassembled WGS sequence"/>
</dbReference>
<dbReference type="CDD" id="cd00383">
    <property type="entry name" value="trans_reg_C"/>
    <property type="match status" value="1"/>
</dbReference>
<dbReference type="SUPFAM" id="SSF48452">
    <property type="entry name" value="TPR-like"/>
    <property type="match status" value="1"/>
</dbReference>
<organism evidence="6 7">
    <name type="scientific">Bradyrhizobium japonicum</name>
    <dbReference type="NCBI Taxonomy" id="375"/>
    <lineage>
        <taxon>Bacteria</taxon>
        <taxon>Pseudomonadati</taxon>
        <taxon>Pseudomonadota</taxon>
        <taxon>Alphaproteobacteria</taxon>
        <taxon>Hyphomicrobiales</taxon>
        <taxon>Nitrobacteraceae</taxon>
        <taxon>Bradyrhizobium</taxon>
    </lineage>
</organism>
<dbReference type="GO" id="GO:0005524">
    <property type="term" value="F:ATP binding"/>
    <property type="evidence" value="ECO:0007669"/>
    <property type="project" value="UniProtKB-KW"/>
</dbReference>
<dbReference type="Gene3D" id="1.25.40.10">
    <property type="entry name" value="Tetratricopeptide repeat domain"/>
    <property type="match status" value="2"/>
</dbReference>
<keyword evidence="3 4" id="KW-0238">DNA-binding</keyword>
<dbReference type="Gene3D" id="3.40.50.300">
    <property type="entry name" value="P-loop containing nucleotide triphosphate hydrolases"/>
    <property type="match status" value="1"/>
</dbReference>
<reference evidence="6 7" key="1">
    <citation type="submission" date="2017-03" db="EMBL/GenBank/DDBJ databases">
        <title>Whole genome sequences of fourteen strains of Bradyrhizobium canariense and one strain of Bradyrhizobium japonicum isolated from Lupinus (Papilionoideae: Genisteae) species in Algeria.</title>
        <authorList>
            <person name="Crovadore J."/>
            <person name="Chekireb D."/>
            <person name="Brachmann A."/>
            <person name="Chablais R."/>
            <person name="Cochard B."/>
            <person name="Lefort F."/>
        </authorList>
    </citation>
    <scope>NUCLEOTIDE SEQUENCE [LARGE SCALE GENOMIC DNA]</scope>
    <source>
        <strain evidence="6 7">UBMA197</strain>
    </source>
</reference>
<dbReference type="InterPro" id="IPR001867">
    <property type="entry name" value="OmpR/PhoB-type_DNA-bd"/>
</dbReference>
<dbReference type="GO" id="GO:0003677">
    <property type="term" value="F:DNA binding"/>
    <property type="evidence" value="ECO:0007669"/>
    <property type="project" value="UniProtKB-UniRule"/>
</dbReference>
<dbReference type="InterPro" id="IPR011990">
    <property type="entry name" value="TPR-like_helical_dom_sf"/>
</dbReference>
<keyword evidence="1" id="KW-0547">Nucleotide-binding</keyword>
<evidence type="ECO:0000256" key="4">
    <source>
        <dbReference type="PROSITE-ProRule" id="PRU01091"/>
    </source>
</evidence>
<evidence type="ECO:0000313" key="6">
    <source>
        <dbReference type="EMBL" id="OSJ27919.1"/>
    </source>
</evidence>
<evidence type="ECO:0000256" key="1">
    <source>
        <dbReference type="ARBA" id="ARBA00022741"/>
    </source>
</evidence>
<dbReference type="AlphaFoldDB" id="A0A1Y2JGF2"/>
<sequence>MILKGVLAFGPAYRLNIRLAHTSEGIVLLYLFDEFVLDTDRRELRRDGRTIPLQPQVFDVLEYLIRHRARVVTKDDLISAIWGGRIVSESALTTRINAARTGIGDSGEAQRLIKTLPRKGVRFIGTVREAAREVENAVVPLKTEISTPVVGRTPSFETIDQMTRHVLSGKRQMAFVTGEAGIGKTAFIAKALEQLTEQGFDQLYGRCTERFGTDEVFLPLIDALVSRYRANGPELISAVRAHAPTWILQLPGVIDASERAAFQDEVFGATRERMLREFCDLLEALSLDRPWVLVLEDLHWSDFATLDVLSRFARGNGNARVLVLCSYRPADSSVGGHPIPRLHRDLEIHGYCSELRLDRLSRPEVERYLALRFGDEQLASSLSKPVFERTLGHPLFVATLLKHLIDQESIIEIDDGWRLSSQAAFAQDRIPDSLVNMIGHELDRLTDNERRLLDVASVAGEEFSAALVAAGLSDDAIDVERDIEASIRKDQILARSGVSEWPDGTYSGCYAFRHILYQNIIYQNLPPGRRAQTHKRLGKRLEEAYAGRTPEIAPALALHFEQGRDFPSALRYLREAAKNSTKRLGHAEAASYLTRALGILDRFDAADKFSTRVALLRERSWALRSCGDLAGSIRDLRDMIACAEQAGEIKQQLNGLTAVSSLCLRVDRHACLEAAEDVLSRSQALADDTFKALVQGSSASVNLFLNGWRKQDATLCDRAIELSANATHYGILIRRNGISGIVDCWRSRYQECRRAGTEGKRLARLAGDVYTFVLFNVLESIALIHLGEWRELRLEITAGLELAVRNANGPSSALCRLTLAWLHVEAMDFDGARELCESVDDSLLVGDQSTYFHKRAVLAKAYVGLNDPSGARRQFDDIERRRHEEGIDIEFTAATQVYHCLGEYYLQVDDFTQAESCARQLHDYVATAPDLNHLAQAHGLLARTALAMGNSAEAQLQLSRALEIVDSADFPIASWRVYRTAAEIFAKYGDVDRAATYRMRFVETVRRLAQNFEPGDRLHKSLLAMLATRTAQLEAMTSLPSRPDSARH</sequence>
<dbReference type="PANTHER" id="PTHR16305">
    <property type="entry name" value="TESTICULAR SOLUBLE ADENYLYL CYCLASE"/>
    <property type="match status" value="1"/>
</dbReference>
<dbReference type="InterPro" id="IPR027417">
    <property type="entry name" value="P-loop_NTPase"/>
</dbReference>
<proteinExistence type="predicted"/>
<dbReference type="SUPFAM" id="SSF46894">
    <property type="entry name" value="C-terminal effector domain of the bipartite response regulators"/>
    <property type="match status" value="1"/>
</dbReference>
<dbReference type="GO" id="GO:0006355">
    <property type="term" value="P:regulation of DNA-templated transcription"/>
    <property type="evidence" value="ECO:0007669"/>
    <property type="project" value="InterPro"/>
</dbReference>
<dbReference type="Pfam" id="PF00486">
    <property type="entry name" value="Trans_reg_C"/>
    <property type="match status" value="1"/>
</dbReference>
<dbReference type="InterPro" id="IPR036388">
    <property type="entry name" value="WH-like_DNA-bd_sf"/>
</dbReference>
<dbReference type="InterPro" id="IPR041664">
    <property type="entry name" value="AAA_16"/>
</dbReference>
<dbReference type="GO" id="GO:0005737">
    <property type="term" value="C:cytoplasm"/>
    <property type="evidence" value="ECO:0007669"/>
    <property type="project" value="TreeGrafter"/>
</dbReference>
<evidence type="ECO:0000256" key="3">
    <source>
        <dbReference type="ARBA" id="ARBA00023125"/>
    </source>
</evidence>
<dbReference type="SUPFAM" id="SSF52540">
    <property type="entry name" value="P-loop containing nucleoside triphosphate hydrolases"/>
    <property type="match status" value="1"/>
</dbReference>
<evidence type="ECO:0000313" key="7">
    <source>
        <dbReference type="Proteomes" id="UP000193335"/>
    </source>
</evidence>
<evidence type="ECO:0000256" key="2">
    <source>
        <dbReference type="ARBA" id="ARBA00022840"/>
    </source>
</evidence>
<dbReference type="GO" id="GO:0000160">
    <property type="term" value="P:phosphorelay signal transduction system"/>
    <property type="evidence" value="ECO:0007669"/>
    <property type="project" value="InterPro"/>
</dbReference>
<name>A0A1Y2JGF2_BRAJP</name>
<dbReference type="InterPro" id="IPR016032">
    <property type="entry name" value="Sig_transdc_resp-reg_C-effctor"/>
</dbReference>
<dbReference type="EMBL" id="NAFL01000272">
    <property type="protein sequence ID" value="OSJ27919.1"/>
    <property type="molecule type" value="Genomic_DNA"/>
</dbReference>
<evidence type="ECO:0000259" key="5">
    <source>
        <dbReference type="PROSITE" id="PS51755"/>
    </source>
</evidence>
<comment type="caution">
    <text evidence="6">The sequence shown here is derived from an EMBL/GenBank/DDBJ whole genome shotgun (WGS) entry which is preliminary data.</text>
</comment>
<dbReference type="Gene3D" id="1.10.10.10">
    <property type="entry name" value="Winged helix-like DNA-binding domain superfamily/Winged helix DNA-binding domain"/>
    <property type="match status" value="1"/>
</dbReference>
<dbReference type="GO" id="GO:0004016">
    <property type="term" value="F:adenylate cyclase activity"/>
    <property type="evidence" value="ECO:0007669"/>
    <property type="project" value="TreeGrafter"/>
</dbReference>
<feature type="domain" description="OmpR/PhoB-type" evidence="5">
    <location>
        <begin position="27"/>
        <end position="125"/>
    </location>
</feature>
<dbReference type="PANTHER" id="PTHR16305:SF28">
    <property type="entry name" value="GUANYLATE CYCLASE DOMAIN-CONTAINING PROTEIN"/>
    <property type="match status" value="1"/>
</dbReference>
<dbReference type="PROSITE" id="PS51755">
    <property type="entry name" value="OMPR_PHOB"/>
    <property type="match status" value="1"/>
</dbReference>
<feature type="DNA-binding region" description="OmpR/PhoB-type" evidence="4">
    <location>
        <begin position="27"/>
        <end position="125"/>
    </location>
</feature>
<dbReference type="SMART" id="SM00862">
    <property type="entry name" value="Trans_reg_C"/>
    <property type="match status" value="1"/>
</dbReference>
<dbReference type="Pfam" id="PF13191">
    <property type="entry name" value="AAA_16"/>
    <property type="match status" value="1"/>
</dbReference>
<accession>A0A1Y2JGF2</accession>
<protein>
    <recommendedName>
        <fullName evidence="5">OmpR/PhoB-type domain-containing protein</fullName>
    </recommendedName>
</protein>